<keyword evidence="2" id="KW-1185">Reference proteome</keyword>
<evidence type="ECO:0000313" key="2">
    <source>
        <dbReference type="Proteomes" id="UP000837675"/>
    </source>
</evidence>
<reference evidence="1" key="1">
    <citation type="submission" date="2021-06" db="EMBL/GenBank/DDBJ databases">
        <authorList>
            <person name="Nardi T."/>
            <person name="Nardi T."/>
        </authorList>
    </citation>
    <scope>NUCLEOTIDE SEQUENCE</scope>
</reference>
<evidence type="ECO:0000313" key="1">
    <source>
        <dbReference type="EMBL" id="CAG7591694.1"/>
    </source>
</evidence>
<accession>A0A8S4BUJ8</accession>
<proteinExistence type="predicted"/>
<dbReference type="EMBL" id="CAJVAF010000214">
    <property type="protein sequence ID" value="CAG7591694.1"/>
    <property type="molecule type" value="Genomic_DNA"/>
</dbReference>
<protein>
    <submittedName>
        <fullName evidence="1">Uncharacterized protein</fullName>
    </submittedName>
</protein>
<dbReference type="Proteomes" id="UP000837675">
    <property type="component" value="Unassembled WGS sequence"/>
</dbReference>
<sequence length="66" mass="7457">MIIPMSFQAKSGVDNDKVIAHALQPFFSSGIADELNPRLDFTLCEEVSIYESAPITYHLFLIYYKG</sequence>
<gene>
    <name evidence="1" type="ORF">MHYMCMPASI_00466</name>
</gene>
<dbReference type="AlphaFoldDB" id="A0A8S4BUJ8"/>
<organism evidence="1 2">
    <name type="scientific">Hyalomma marginatum</name>
    <dbReference type="NCBI Taxonomy" id="34627"/>
    <lineage>
        <taxon>Eukaryota</taxon>
        <taxon>Metazoa</taxon>
        <taxon>Ecdysozoa</taxon>
        <taxon>Arthropoda</taxon>
        <taxon>Chelicerata</taxon>
        <taxon>Arachnida</taxon>
        <taxon>Acari</taxon>
        <taxon>Parasitiformes</taxon>
        <taxon>Ixodida</taxon>
        <taxon>Ixodoidea</taxon>
        <taxon>Ixodidae</taxon>
        <taxon>Hyalomminae</taxon>
        <taxon>Hyalomma</taxon>
    </lineage>
</organism>
<comment type="caution">
    <text evidence="1">The sequence shown here is derived from an EMBL/GenBank/DDBJ whole genome shotgun (WGS) entry which is preliminary data.</text>
</comment>
<name>A0A8S4BUJ8_9ACAR</name>